<dbReference type="PANTHER" id="PTHR12596:SF1">
    <property type="entry name" value="EXPORTIN-4"/>
    <property type="match status" value="1"/>
</dbReference>
<evidence type="ECO:0000256" key="7">
    <source>
        <dbReference type="ARBA" id="ARBA00023242"/>
    </source>
</evidence>
<protein>
    <submittedName>
        <fullName evidence="8">Uncharacterized protein</fullName>
    </submittedName>
</protein>
<sequence>MGLPREFHEQCRRSLELDYLKVFYCWARGAALSVTSKILDSDLAAPEVKVCTAAMRLMLQILTWEFQYNRKGTKSINHFSAGVRHDNALTNRTDCILVQPGLAWHDVLISSGDTVWLSNLYAALRQKFSPQSSWIDSPIAVSARKLLVQFCSVTGTIFPSVSGATFIRDYLVGGAL</sequence>
<gene>
    <name evidence="8" type="ORF">CRG98_047478</name>
</gene>
<dbReference type="Proteomes" id="UP000233551">
    <property type="component" value="Unassembled WGS sequence"/>
</dbReference>
<evidence type="ECO:0000256" key="6">
    <source>
        <dbReference type="ARBA" id="ARBA00022927"/>
    </source>
</evidence>
<evidence type="ECO:0000256" key="2">
    <source>
        <dbReference type="ARBA" id="ARBA00004496"/>
    </source>
</evidence>
<reference evidence="8 9" key="1">
    <citation type="submission" date="2017-11" db="EMBL/GenBank/DDBJ databases">
        <title>De-novo sequencing of pomegranate (Punica granatum L.) genome.</title>
        <authorList>
            <person name="Akparov Z."/>
            <person name="Amiraslanov A."/>
            <person name="Hajiyeva S."/>
            <person name="Abbasov M."/>
            <person name="Kaur K."/>
            <person name="Hamwieh A."/>
            <person name="Solovyev V."/>
            <person name="Salamov A."/>
            <person name="Braich B."/>
            <person name="Kosarev P."/>
            <person name="Mahmoud A."/>
            <person name="Hajiyev E."/>
            <person name="Babayeva S."/>
            <person name="Izzatullayeva V."/>
            <person name="Mammadov A."/>
            <person name="Mammadov A."/>
            <person name="Sharifova S."/>
            <person name="Ojaghi J."/>
            <person name="Eynullazada K."/>
            <person name="Bayramov B."/>
            <person name="Abdulazimova A."/>
            <person name="Shahmuradov I."/>
        </authorList>
    </citation>
    <scope>NUCLEOTIDE SEQUENCE [LARGE SCALE GENOMIC DNA]</scope>
    <source>
        <strain evidence="9">cv. AG2017</strain>
        <tissue evidence="8">Leaf</tissue>
    </source>
</reference>
<evidence type="ECO:0000313" key="9">
    <source>
        <dbReference type="Proteomes" id="UP000233551"/>
    </source>
</evidence>
<comment type="similarity">
    <text evidence="3">Belongs to the exportin family.</text>
</comment>
<keyword evidence="5" id="KW-0963">Cytoplasm</keyword>
<evidence type="ECO:0000256" key="5">
    <source>
        <dbReference type="ARBA" id="ARBA00022490"/>
    </source>
</evidence>
<dbReference type="AlphaFoldDB" id="A0A2I0HL11"/>
<comment type="caution">
    <text evidence="8">The sequence shown here is derived from an EMBL/GenBank/DDBJ whole genome shotgun (WGS) entry which is preliminary data.</text>
</comment>
<dbReference type="GO" id="GO:0005049">
    <property type="term" value="F:nuclear export signal receptor activity"/>
    <property type="evidence" value="ECO:0007669"/>
    <property type="project" value="InterPro"/>
</dbReference>
<keyword evidence="6" id="KW-0653">Protein transport</keyword>
<evidence type="ECO:0000256" key="4">
    <source>
        <dbReference type="ARBA" id="ARBA00022448"/>
    </source>
</evidence>
<comment type="subcellular location">
    <subcellularLocation>
        <location evidence="2">Cytoplasm</location>
    </subcellularLocation>
    <subcellularLocation>
        <location evidence="1">Nucleus</location>
    </subcellularLocation>
</comment>
<name>A0A2I0HL11_PUNGR</name>
<organism evidence="8 9">
    <name type="scientific">Punica granatum</name>
    <name type="common">Pomegranate</name>
    <dbReference type="NCBI Taxonomy" id="22663"/>
    <lineage>
        <taxon>Eukaryota</taxon>
        <taxon>Viridiplantae</taxon>
        <taxon>Streptophyta</taxon>
        <taxon>Embryophyta</taxon>
        <taxon>Tracheophyta</taxon>
        <taxon>Spermatophyta</taxon>
        <taxon>Magnoliopsida</taxon>
        <taxon>eudicotyledons</taxon>
        <taxon>Gunneridae</taxon>
        <taxon>Pentapetalae</taxon>
        <taxon>rosids</taxon>
        <taxon>malvids</taxon>
        <taxon>Myrtales</taxon>
        <taxon>Lythraceae</taxon>
        <taxon>Punica</taxon>
    </lineage>
</organism>
<dbReference type="GO" id="GO:0006611">
    <property type="term" value="P:protein export from nucleus"/>
    <property type="evidence" value="ECO:0007669"/>
    <property type="project" value="TreeGrafter"/>
</dbReference>
<evidence type="ECO:0000313" key="8">
    <source>
        <dbReference type="EMBL" id="PKI32160.1"/>
    </source>
</evidence>
<keyword evidence="7" id="KW-0539">Nucleus</keyword>
<dbReference type="InterPro" id="IPR044189">
    <property type="entry name" value="XPO4/7-like"/>
</dbReference>
<evidence type="ECO:0000256" key="1">
    <source>
        <dbReference type="ARBA" id="ARBA00004123"/>
    </source>
</evidence>
<proteinExistence type="inferred from homology"/>
<dbReference type="STRING" id="22663.A0A2I0HL11"/>
<keyword evidence="4" id="KW-0813">Transport</keyword>
<dbReference type="EMBL" id="PGOL01008005">
    <property type="protein sequence ID" value="PKI32160.1"/>
    <property type="molecule type" value="Genomic_DNA"/>
</dbReference>
<evidence type="ECO:0000256" key="3">
    <source>
        <dbReference type="ARBA" id="ARBA00009466"/>
    </source>
</evidence>
<dbReference type="PANTHER" id="PTHR12596">
    <property type="entry name" value="EXPORTIN 4,7-RELATED"/>
    <property type="match status" value="1"/>
</dbReference>
<keyword evidence="9" id="KW-1185">Reference proteome</keyword>
<dbReference type="GO" id="GO:0005643">
    <property type="term" value="C:nuclear pore"/>
    <property type="evidence" value="ECO:0007669"/>
    <property type="project" value="TreeGrafter"/>
</dbReference>
<accession>A0A2I0HL11</accession>
<dbReference type="GO" id="GO:0005737">
    <property type="term" value="C:cytoplasm"/>
    <property type="evidence" value="ECO:0007669"/>
    <property type="project" value="UniProtKB-SubCell"/>
</dbReference>